<dbReference type="GO" id="GO:0005251">
    <property type="term" value="F:delayed rectifier potassium channel activity"/>
    <property type="evidence" value="ECO:0007669"/>
    <property type="project" value="TreeGrafter"/>
</dbReference>
<feature type="domain" description="BTB" evidence="13">
    <location>
        <begin position="5"/>
        <end position="104"/>
    </location>
</feature>
<dbReference type="PRINTS" id="PR01491">
    <property type="entry name" value="KVCHANNEL"/>
</dbReference>
<dbReference type="PANTHER" id="PTHR11537">
    <property type="entry name" value="VOLTAGE-GATED POTASSIUM CHANNEL"/>
    <property type="match status" value="1"/>
</dbReference>
<dbReference type="InterPro" id="IPR000210">
    <property type="entry name" value="BTB/POZ_dom"/>
</dbReference>
<dbReference type="GO" id="GO:0045211">
    <property type="term" value="C:postsynaptic membrane"/>
    <property type="evidence" value="ECO:0007669"/>
    <property type="project" value="TreeGrafter"/>
</dbReference>
<dbReference type="GO" id="GO:0032809">
    <property type="term" value="C:neuronal cell body membrane"/>
    <property type="evidence" value="ECO:0007669"/>
    <property type="project" value="TreeGrafter"/>
</dbReference>
<dbReference type="InterPro" id="IPR028325">
    <property type="entry name" value="VG_K_chnl"/>
</dbReference>
<evidence type="ECO:0000259" key="13">
    <source>
        <dbReference type="SMART" id="SM00225"/>
    </source>
</evidence>
<dbReference type="FunFam" id="1.10.287.70:FF:000028">
    <property type="entry name" value="potassium voltage-gated channel subfamily D member 3"/>
    <property type="match status" value="1"/>
</dbReference>
<evidence type="ECO:0000256" key="1">
    <source>
        <dbReference type="ARBA" id="ARBA00004141"/>
    </source>
</evidence>
<feature type="transmembrane region" description="Helical" evidence="12">
    <location>
        <begin position="385"/>
        <end position="406"/>
    </location>
</feature>
<evidence type="ECO:0000256" key="5">
    <source>
        <dbReference type="ARBA" id="ARBA00022826"/>
    </source>
</evidence>
<evidence type="ECO:0000256" key="7">
    <source>
        <dbReference type="ARBA" id="ARBA00022958"/>
    </source>
</evidence>
<dbReference type="InterPro" id="IPR003968">
    <property type="entry name" value="K_chnl_volt-dep_Kv"/>
</dbReference>
<dbReference type="PANTHER" id="PTHR11537:SF252">
    <property type="entry name" value="POTASSIUM VOLTAGE-GATED CHANNEL PROTEIN SHAW"/>
    <property type="match status" value="1"/>
</dbReference>
<keyword evidence="2" id="KW-0813">Transport</keyword>
<comment type="subcellular location">
    <subcellularLocation>
        <location evidence="1">Membrane</location>
        <topology evidence="1">Multi-pass membrane protein</topology>
    </subcellularLocation>
</comment>
<sequence length="496" mass="56357">MDTDSRVVLNVGGIRHETYNHVLKKIPATRLSRLSVNLTNYDPILNEYFFDRHPEAFESILNYYRTGKLHYPTDICGPLFEEELDYWGIDSNQVEPCCWMTYTLFRDTQETLQIVDRMDLEKRVVSFTEEENAKRFGWENDFYNGTMSFWQKLKPKMWSLFNETNTSPLAKVTSTISAILVFASIGTFAGKTMEFARVPQLYSNSDTSKISLLPGLEAVDGAKYPALVFKDSSSFVGAVFYIDLVCNAWFSFEMLNRILFCPNLAKFIRSPINLIEVVAISSFVVEFLLEQVMKLGFFTVLDTDNTRDVIEFFAIARILRLFSIAQYYTPFKILTETFRASWRVLLLILFFIILFVVLFSSSVYVAERLVHNPENSFSNVFKGMWWALVALCSVGYGDVIPVTFAGKIVGCFVALGSVLATAFPVPVIVTNFTNLYVHMRARNKLPKERRLVLQLHELNPSAAASSSNGAGNPTFKTIRSTAQQLGQPRDPSVLNA</sequence>
<dbReference type="GO" id="GO:0008076">
    <property type="term" value="C:voltage-gated potassium channel complex"/>
    <property type="evidence" value="ECO:0007669"/>
    <property type="project" value="InterPro"/>
</dbReference>
<evidence type="ECO:0000256" key="9">
    <source>
        <dbReference type="ARBA" id="ARBA00023065"/>
    </source>
</evidence>
<keyword evidence="3" id="KW-0633">Potassium transport</keyword>
<evidence type="ECO:0000256" key="2">
    <source>
        <dbReference type="ARBA" id="ARBA00022448"/>
    </source>
</evidence>
<reference evidence="15" key="1">
    <citation type="submission" date="2022-11" db="UniProtKB">
        <authorList>
            <consortium name="WormBaseParasite"/>
        </authorList>
    </citation>
    <scope>IDENTIFICATION</scope>
</reference>
<dbReference type="Gene3D" id="1.20.120.350">
    <property type="entry name" value="Voltage-gated potassium channels. Chain C"/>
    <property type="match status" value="1"/>
</dbReference>
<keyword evidence="6" id="KW-0851">Voltage-gated channel</keyword>
<dbReference type="GO" id="GO:0043679">
    <property type="term" value="C:axon terminus"/>
    <property type="evidence" value="ECO:0007669"/>
    <property type="project" value="TreeGrafter"/>
</dbReference>
<name>A0A914UM60_9BILA</name>
<dbReference type="PRINTS" id="PR01498">
    <property type="entry name" value="SHAWCHANNEL"/>
</dbReference>
<dbReference type="Pfam" id="PF00520">
    <property type="entry name" value="Ion_trans"/>
    <property type="match status" value="1"/>
</dbReference>
<dbReference type="InterPro" id="IPR011333">
    <property type="entry name" value="SKP1/BTB/POZ_sf"/>
</dbReference>
<evidence type="ECO:0000313" key="14">
    <source>
        <dbReference type="Proteomes" id="UP000887566"/>
    </source>
</evidence>
<dbReference type="GO" id="GO:0032590">
    <property type="term" value="C:dendrite membrane"/>
    <property type="evidence" value="ECO:0007669"/>
    <property type="project" value="TreeGrafter"/>
</dbReference>
<evidence type="ECO:0000256" key="8">
    <source>
        <dbReference type="ARBA" id="ARBA00022989"/>
    </source>
</evidence>
<organism evidence="14 15">
    <name type="scientific">Plectus sambesii</name>
    <dbReference type="NCBI Taxonomy" id="2011161"/>
    <lineage>
        <taxon>Eukaryota</taxon>
        <taxon>Metazoa</taxon>
        <taxon>Ecdysozoa</taxon>
        <taxon>Nematoda</taxon>
        <taxon>Chromadorea</taxon>
        <taxon>Plectida</taxon>
        <taxon>Plectina</taxon>
        <taxon>Plectoidea</taxon>
        <taxon>Plectidae</taxon>
        <taxon>Plectus</taxon>
    </lineage>
</organism>
<dbReference type="SMART" id="SM00225">
    <property type="entry name" value="BTB"/>
    <property type="match status" value="1"/>
</dbReference>
<dbReference type="InterPro" id="IPR005821">
    <property type="entry name" value="Ion_trans_dom"/>
</dbReference>
<keyword evidence="8 12" id="KW-1133">Transmembrane helix</keyword>
<evidence type="ECO:0000256" key="4">
    <source>
        <dbReference type="ARBA" id="ARBA00022692"/>
    </source>
</evidence>
<dbReference type="InterPro" id="IPR003131">
    <property type="entry name" value="T1-type_BTB"/>
</dbReference>
<keyword evidence="5" id="KW-0631">Potassium channel</keyword>
<evidence type="ECO:0000256" key="10">
    <source>
        <dbReference type="ARBA" id="ARBA00023136"/>
    </source>
</evidence>
<accession>A0A914UM60</accession>
<keyword evidence="4 12" id="KW-0812">Transmembrane</keyword>
<protein>
    <submittedName>
        <fullName evidence="15">BTB domain-containing protein</fullName>
    </submittedName>
</protein>
<keyword evidence="14" id="KW-1185">Reference proteome</keyword>
<feature type="transmembrane region" description="Helical" evidence="12">
    <location>
        <begin position="233"/>
        <end position="252"/>
    </location>
</feature>
<feature type="transmembrane region" description="Helical" evidence="12">
    <location>
        <begin position="272"/>
        <end position="289"/>
    </location>
</feature>
<keyword evidence="7" id="KW-0630">Potassium</keyword>
<dbReference type="Proteomes" id="UP000887566">
    <property type="component" value="Unplaced"/>
</dbReference>
<feature type="transmembrane region" description="Helical" evidence="12">
    <location>
        <begin position="340"/>
        <end position="365"/>
    </location>
</feature>
<dbReference type="Gene3D" id="1.10.287.70">
    <property type="match status" value="1"/>
</dbReference>
<keyword evidence="10 12" id="KW-0472">Membrane</keyword>
<dbReference type="FunFam" id="3.30.710.10:FF:000020">
    <property type="entry name" value="Potassium voltage-gated channel protein Shaw"/>
    <property type="match status" value="1"/>
</dbReference>
<dbReference type="WBParaSite" id="PSAMB.scaffold109size78448.g1980.t1">
    <property type="protein sequence ID" value="PSAMB.scaffold109size78448.g1980.t1"/>
    <property type="gene ID" value="PSAMB.scaffold109size78448.g1980"/>
</dbReference>
<evidence type="ECO:0000256" key="11">
    <source>
        <dbReference type="ARBA" id="ARBA00023303"/>
    </source>
</evidence>
<proteinExistence type="predicted"/>
<evidence type="ECO:0000256" key="12">
    <source>
        <dbReference type="SAM" id="Phobius"/>
    </source>
</evidence>
<keyword evidence="9" id="KW-0406">Ion transport</keyword>
<dbReference type="GO" id="GO:0001508">
    <property type="term" value="P:action potential"/>
    <property type="evidence" value="ECO:0007669"/>
    <property type="project" value="TreeGrafter"/>
</dbReference>
<dbReference type="PRINTS" id="PR00169">
    <property type="entry name" value="KCHANNEL"/>
</dbReference>
<dbReference type="Pfam" id="PF02214">
    <property type="entry name" value="BTB_2"/>
    <property type="match status" value="1"/>
</dbReference>
<dbReference type="InterPro" id="IPR003974">
    <property type="entry name" value="K_chnl_volt-dep_Kv3"/>
</dbReference>
<dbReference type="SUPFAM" id="SSF81324">
    <property type="entry name" value="Voltage-gated potassium channels"/>
    <property type="match status" value="1"/>
</dbReference>
<dbReference type="Gene3D" id="3.30.710.10">
    <property type="entry name" value="Potassium Channel Kv1.1, Chain A"/>
    <property type="match status" value="1"/>
</dbReference>
<evidence type="ECO:0000313" key="15">
    <source>
        <dbReference type="WBParaSite" id="PSAMB.scaffold109size78448.g1980.t1"/>
    </source>
</evidence>
<feature type="transmembrane region" description="Helical" evidence="12">
    <location>
        <begin position="412"/>
        <end position="437"/>
    </location>
</feature>
<dbReference type="SUPFAM" id="SSF54695">
    <property type="entry name" value="POZ domain"/>
    <property type="match status" value="1"/>
</dbReference>
<dbReference type="InterPro" id="IPR027359">
    <property type="entry name" value="Volt_channel_dom_sf"/>
</dbReference>
<evidence type="ECO:0000256" key="6">
    <source>
        <dbReference type="ARBA" id="ARBA00022882"/>
    </source>
</evidence>
<keyword evidence="11" id="KW-0407">Ion channel</keyword>
<evidence type="ECO:0000256" key="3">
    <source>
        <dbReference type="ARBA" id="ARBA00022538"/>
    </source>
</evidence>
<dbReference type="AlphaFoldDB" id="A0A914UM60"/>
<dbReference type="GO" id="GO:0051260">
    <property type="term" value="P:protein homooligomerization"/>
    <property type="evidence" value="ECO:0007669"/>
    <property type="project" value="InterPro"/>
</dbReference>
<dbReference type="GO" id="GO:0042734">
    <property type="term" value="C:presynaptic membrane"/>
    <property type="evidence" value="ECO:0007669"/>
    <property type="project" value="TreeGrafter"/>
</dbReference>
<feature type="transmembrane region" description="Helical" evidence="12">
    <location>
        <begin position="309"/>
        <end position="328"/>
    </location>
</feature>